<dbReference type="PANTHER" id="PTHR11835">
    <property type="entry name" value="DECARBOXYLATING DEHYDROGENASES-ISOCITRATE, ISOPROPYLMALATE, TARTRATE"/>
    <property type="match status" value="1"/>
</dbReference>
<keyword evidence="9" id="KW-0809">Transit peptide</keyword>
<dbReference type="Pfam" id="PF00180">
    <property type="entry name" value="Iso_dh"/>
    <property type="match status" value="1"/>
</dbReference>
<dbReference type="AlphaFoldDB" id="A0AAV5REQ3"/>
<dbReference type="GO" id="GO:0005739">
    <property type="term" value="C:mitochondrion"/>
    <property type="evidence" value="ECO:0007669"/>
    <property type="project" value="UniProtKB-SubCell"/>
</dbReference>
<proteinExistence type="inferred from homology"/>
<dbReference type="InterPro" id="IPR019818">
    <property type="entry name" value="IsoCit/isopropylmalate_DH_CS"/>
</dbReference>
<comment type="similarity">
    <text evidence="3">Belongs to the isocitrate and isopropylmalate dehydrogenases family.</text>
</comment>
<dbReference type="GO" id="GO:0006102">
    <property type="term" value="P:isocitrate metabolic process"/>
    <property type="evidence" value="ECO:0007669"/>
    <property type="project" value="TreeGrafter"/>
</dbReference>
<name>A0AAV5REQ3_STABA</name>
<evidence type="ECO:0000256" key="1">
    <source>
        <dbReference type="ARBA" id="ARBA00000837"/>
    </source>
</evidence>
<evidence type="ECO:0000313" key="16">
    <source>
        <dbReference type="Proteomes" id="UP001362899"/>
    </source>
</evidence>
<dbReference type="PROSITE" id="PS00470">
    <property type="entry name" value="IDH_IMDH"/>
    <property type="match status" value="1"/>
</dbReference>
<dbReference type="PANTHER" id="PTHR11835:SF42">
    <property type="entry name" value="ISOCITRATE DEHYDROGENASE [NAD] SUBUNIT BETA, MITOCHONDRIAL"/>
    <property type="match status" value="1"/>
</dbReference>
<gene>
    <name evidence="15" type="ORF">DASB73_006440</name>
</gene>
<dbReference type="NCBIfam" id="TIGR00175">
    <property type="entry name" value="mito_nad_idh"/>
    <property type="match status" value="1"/>
</dbReference>
<dbReference type="InterPro" id="IPR004434">
    <property type="entry name" value="Isocitrate_DH_NAD"/>
</dbReference>
<keyword evidence="8" id="KW-0460">Magnesium</keyword>
<accession>A0AAV5REQ3</accession>
<sequence length="369" mass="39587">MLRLTSPIRTSSTLSAALTTKRSVHFAGYGGRTEVTLIPGDGIGNAAAQSVKSIFKAQNVPVDFDEIHVTGLGKSQEPPKEYFEAIKSLKRTKVGLKGIIYTPVTAHGHPSFNVQLRKDLDVFAAVSLYRSLPGVNTRHKDVDFVIVRENTEGEYSGLETRPVPGVVESLKITSESVVERLARFAYDFAKANGLGSVTAVHKANIMKKGDGLFKNTIARVGEELYPEISSNSVIVDNCAMQVVSNSQQYKVLVTPNLYGNILSNIGAGLVGGPGVVPGVSIGREYAVFEPGCRHVGLSLTDKGTANPTATILSSVMMLRHIGLDRDAEAIARAVYTTLAEQKVATPDIGGTSTTVEFTNEVIRKLETVQ</sequence>
<comment type="catalytic activity">
    <reaction evidence="1">
        <text>D-threo-isocitrate + NAD(+) = 2-oxoglutarate + CO2 + NADH</text>
        <dbReference type="Rhea" id="RHEA:23632"/>
        <dbReference type="ChEBI" id="CHEBI:15562"/>
        <dbReference type="ChEBI" id="CHEBI:16526"/>
        <dbReference type="ChEBI" id="CHEBI:16810"/>
        <dbReference type="ChEBI" id="CHEBI:57540"/>
        <dbReference type="ChEBI" id="CHEBI:57945"/>
        <dbReference type="EC" id="1.1.1.41"/>
    </reaction>
</comment>
<reference evidence="15 16" key="1">
    <citation type="journal article" date="2023" name="Elife">
        <title>Identification of key yeast species and microbe-microbe interactions impacting larval growth of Drosophila in the wild.</title>
        <authorList>
            <person name="Mure A."/>
            <person name="Sugiura Y."/>
            <person name="Maeda R."/>
            <person name="Honda K."/>
            <person name="Sakurai N."/>
            <person name="Takahashi Y."/>
            <person name="Watada M."/>
            <person name="Katoh T."/>
            <person name="Gotoh A."/>
            <person name="Gotoh Y."/>
            <person name="Taniguchi I."/>
            <person name="Nakamura K."/>
            <person name="Hayashi T."/>
            <person name="Katayama T."/>
            <person name="Uemura T."/>
            <person name="Hattori Y."/>
        </authorList>
    </citation>
    <scope>NUCLEOTIDE SEQUENCE [LARGE SCALE GENOMIC DNA]</scope>
    <source>
        <strain evidence="15 16">SB-73</strain>
    </source>
</reference>
<evidence type="ECO:0000256" key="4">
    <source>
        <dbReference type="ARBA" id="ARBA00011567"/>
    </source>
</evidence>
<evidence type="ECO:0000256" key="7">
    <source>
        <dbReference type="ARBA" id="ARBA00022723"/>
    </source>
</evidence>
<dbReference type="SMART" id="SM01329">
    <property type="entry name" value="Iso_dh"/>
    <property type="match status" value="1"/>
</dbReference>
<evidence type="ECO:0000259" key="14">
    <source>
        <dbReference type="SMART" id="SM01329"/>
    </source>
</evidence>
<protein>
    <recommendedName>
        <fullName evidence="13">Isocitrate dehydrogenase [NAD] subunit 1, mitochondrial</fullName>
        <ecNumber evidence="5">1.1.1.41</ecNumber>
    </recommendedName>
    <alternativeName>
        <fullName evidence="12">Isocitric dehydrogenase</fullName>
    </alternativeName>
    <alternativeName>
        <fullName evidence="11">NAD(+)-specific ICDH</fullName>
    </alternativeName>
</protein>
<keyword evidence="10" id="KW-0496">Mitochondrion</keyword>
<dbReference type="GO" id="GO:0051287">
    <property type="term" value="F:NAD binding"/>
    <property type="evidence" value="ECO:0007669"/>
    <property type="project" value="InterPro"/>
</dbReference>
<dbReference type="InterPro" id="IPR024084">
    <property type="entry name" value="IsoPropMal-DH-like_dom"/>
</dbReference>
<comment type="subunit">
    <text evidence="4">Octamer of two non-identical subunits IDH1 and IDH2.</text>
</comment>
<dbReference type="EC" id="1.1.1.41" evidence="5"/>
<evidence type="ECO:0000256" key="5">
    <source>
        <dbReference type="ARBA" id="ARBA00013012"/>
    </source>
</evidence>
<evidence type="ECO:0000256" key="12">
    <source>
        <dbReference type="ARBA" id="ARBA00030683"/>
    </source>
</evidence>
<organism evidence="15 16">
    <name type="scientific">Starmerella bacillaris</name>
    <name type="common">Yeast</name>
    <name type="synonym">Candida zemplinina</name>
    <dbReference type="NCBI Taxonomy" id="1247836"/>
    <lineage>
        <taxon>Eukaryota</taxon>
        <taxon>Fungi</taxon>
        <taxon>Dikarya</taxon>
        <taxon>Ascomycota</taxon>
        <taxon>Saccharomycotina</taxon>
        <taxon>Dipodascomycetes</taxon>
        <taxon>Dipodascales</taxon>
        <taxon>Trichomonascaceae</taxon>
        <taxon>Starmerella</taxon>
    </lineage>
</organism>
<dbReference type="FunFam" id="3.40.718.10:FF:000001">
    <property type="entry name" value="Isocitrate dehydrogenase [NAD] subunit, mitochondrial"/>
    <property type="match status" value="1"/>
</dbReference>
<evidence type="ECO:0000256" key="2">
    <source>
        <dbReference type="ARBA" id="ARBA00004173"/>
    </source>
</evidence>
<comment type="subcellular location">
    <subcellularLocation>
        <location evidence="2">Mitochondrion</location>
    </subcellularLocation>
</comment>
<evidence type="ECO:0000256" key="13">
    <source>
        <dbReference type="ARBA" id="ARBA00071938"/>
    </source>
</evidence>
<evidence type="ECO:0000256" key="11">
    <source>
        <dbReference type="ARBA" id="ARBA00030631"/>
    </source>
</evidence>
<keyword evidence="7" id="KW-0479">Metal-binding</keyword>
<dbReference type="GO" id="GO:0006099">
    <property type="term" value="P:tricarboxylic acid cycle"/>
    <property type="evidence" value="ECO:0007669"/>
    <property type="project" value="UniProtKB-KW"/>
</dbReference>
<dbReference type="GO" id="GO:0004449">
    <property type="term" value="F:isocitrate dehydrogenase (NAD+) activity"/>
    <property type="evidence" value="ECO:0007669"/>
    <property type="project" value="UniProtKB-EC"/>
</dbReference>
<evidence type="ECO:0000256" key="8">
    <source>
        <dbReference type="ARBA" id="ARBA00022842"/>
    </source>
</evidence>
<keyword evidence="16" id="KW-1185">Reference proteome</keyword>
<dbReference type="Gene3D" id="3.40.718.10">
    <property type="entry name" value="Isopropylmalate Dehydrogenase"/>
    <property type="match status" value="1"/>
</dbReference>
<feature type="domain" description="Isopropylmalate dehydrogenase-like" evidence="14">
    <location>
        <begin position="34"/>
        <end position="361"/>
    </location>
</feature>
<evidence type="ECO:0000256" key="10">
    <source>
        <dbReference type="ARBA" id="ARBA00023128"/>
    </source>
</evidence>
<evidence type="ECO:0000313" key="15">
    <source>
        <dbReference type="EMBL" id="GMM49686.1"/>
    </source>
</evidence>
<evidence type="ECO:0000256" key="9">
    <source>
        <dbReference type="ARBA" id="ARBA00022946"/>
    </source>
</evidence>
<evidence type="ECO:0000256" key="6">
    <source>
        <dbReference type="ARBA" id="ARBA00022532"/>
    </source>
</evidence>
<evidence type="ECO:0000256" key="3">
    <source>
        <dbReference type="ARBA" id="ARBA00007769"/>
    </source>
</evidence>
<comment type="caution">
    <text evidence="15">The sequence shown here is derived from an EMBL/GenBank/DDBJ whole genome shotgun (WGS) entry which is preliminary data.</text>
</comment>
<keyword evidence="6" id="KW-0816">Tricarboxylic acid cycle</keyword>
<dbReference type="SUPFAM" id="SSF53659">
    <property type="entry name" value="Isocitrate/Isopropylmalate dehydrogenase-like"/>
    <property type="match status" value="1"/>
</dbReference>
<dbReference type="Proteomes" id="UP001362899">
    <property type="component" value="Unassembled WGS sequence"/>
</dbReference>
<dbReference type="EMBL" id="BTGC01000003">
    <property type="protein sequence ID" value="GMM49686.1"/>
    <property type="molecule type" value="Genomic_DNA"/>
</dbReference>
<dbReference type="GO" id="GO:0000287">
    <property type="term" value="F:magnesium ion binding"/>
    <property type="evidence" value="ECO:0007669"/>
    <property type="project" value="InterPro"/>
</dbReference>